<dbReference type="InterPro" id="IPR027417">
    <property type="entry name" value="P-loop_NTPase"/>
</dbReference>
<name>A0A084G2S2_PSEDA</name>
<organism evidence="4 5">
    <name type="scientific">Pseudallescheria apiosperma</name>
    <name type="common">Scedosporium apiospermum</name>
    <dbReference type="NCBI Taxonomy" id="563466"/>
    <lineage>
        <taxon>Eukaryota</taxon>
        <taxon>Fungi</taxon>
        <taxon>Dikarya</taxon>
        <taxon>Ascomycota</taxon>
        <taxon>Pezizomycotina</taxon>
        <taxon>Sordariomycetes</taxon>
        <taxon>Hypocreomycetidae</taxon>
        <taxon>Microascales</taxon>
        <taxon>Microascaceae</taxon>
        <taxon>Scedosporium</taxon>
    </lineage>
</organism>
<dbReference type="InterPro" id="IPR002889">
    <property type="entry name" value="WSC_carb-bd"/>
</dbReference>
<dbReference type="InterPro" id="IPR036852">
    <property type="entry name" value="Peptidase_S8/S53_dom_sf"/>
</dbReference>
<dbReference type="Gene3D" id="3.40.50.200">
    <property type="entry name" value="Peptidase S8/S53 domain"/>
    <property type="match status" value="1"/>
</dbReference>
<dbReference type="GeneID" id="27726017"/>
<reference evidence="4 5" key="1">
    <citation type="journal article" date="2014" name="Genome Announc.">
        <title>Draft genome sequence of the pathogenic fungus Scedosporium apiospermum.</title>
        <authorList>
            <person name="Vandeputte P."/>
            <person name="Ghamrawi S."/>
            <person name="Rechenmann M."/>
            <person name="Iltis A."/>
            <person name="Giraud S."/>
            <person name="Fleury M."/>
            <person name="Thornton C."/>
            <person name="Delhaes L."/>
            <person name="Meyer W."/>
            <person name="Papon N."/>
            <person name="Bouchara J.P."/>
        </authorList>
    </citation>
    <scope>NUCLEOTIDE SEQUENCE [LARGE SCALE GENOMIC DNA]</scope>
    <source>
        <strain evidence="4 5">IHEM 14462</strain>
    </source>
</reference>
<comment type="caution">
    <text evidence="4">The sequence shown here is derived from an EMBL/GenBank/DDBJ whole genome shotgun (WGS) entry which is preliminary data.</text>
</comment>
<protein>
    <recommendedName>
        <fullName evidence="3">WSC domain-containing protein</fullName>
    </recommendedName>
</protein>
<evidence type="ECO:0000256" key="1">
    <source>
        <dbReference type="ARBA" id="ARBA00022737"/>
    </source>
</evidence>
<gene>
    <name evidence="4" type="ORF">SAPIO_CDS6945</name>
</gene>
<evidence type="ECO:0000313" key="5">
    <source>
        <dbReference type="Proteomes" id="UP000028545"/>
    </source>
</evidence>
<dbReference type="GO" id="GO:0006508">
    <property type="term" value="P:proteolysis"/>
    <property type="evidence" value="ECO:0007669"/>
    <property type="project" value="InterPro"/>
</dbReference>
<dbReference type="RefSeq" id="XP_016641433.1">
    <property type="nucleotide sequence ID" value="XM_016788909.1"/>
</dbReference>
<dbReference type="Proteomes" id="UP000028545">
    <property type="component" value="Unassembled WGS sequence"/>
</dbReference>
<dbReference type="HOGENOM" id="CLU_238773_0_0_1"/>
<dbReference type="EMBL" id="JOWA01000109">
    <property type="protein sequence ID" value="KEZ41634.1"/>
    <property type="molecule type" value="Genomic_DNA"/>
</dbReference>
<dbReference type="SUPFAM" id="SSF52743">
    <property type="entry name" value="Subtilisin-like"/>
    <property type="match status" value="1"/>
</dbReference>
<dbReference type="VEuPathDB" id="FungiDB:SAPIO_CDS6945"/>
<accession>A0A084G2S2</accession>
<evidence type="ECO:0000259" key="3">
    <source>
        <dbReference type="PROSITE" id="PS51212"/>
    </source>
</evidence>
<dbReference type="PANTHER" id="PTHR10039">
    <property type="entry name" value="AMELOGENIN"/>
    <property type="match status" value="1"/>
</dbReference>
<proteinExistence type="predicted"/>
<dbReference type="InterPro" id="IPR056884">
    <property type="entry name" value="NPHP3-like_N"/>
</dbReference>
<evidence type="ECO:0000313" key="4">
    <source>
        <dbReference type="EMBL" id="KEZ41634.1"/>
    </source>
</evidence>
<feature type="region of interest" description="Disordered" evidence="2">
    <location>
        <begin position="1602"/>
        <end position="1638"/>
    </location>
</feature>
<dbReference type="Gene3D" id="3.40.50.300">
    <property type="entry name" value="P-loop containing nucleotide triphosphate hydrolases"/>
    <property type="match status" value="1"/>
</dbReference>
<dbReference type="GO" id="GO:0004252">
    <property type="term" value="F:serine-type endopeptidase activity"/>
    <property type="evidence" value="ECO:0007669"/>
    <property type="project" value="InterPro"/>
</dbReference>
<keyword evidence="5" id="KW-1185">Reference proteome</keyword>
<keyword evidence="1" id="KW-0677">Repeat</keyword>
<dbReference type="SUPFAM" id="SSF52540">
    <property type="entry name" value="P-loop containing nucleoside triphosphate hydrolases"/>
    <property type="match status" value="1"/>
</dbReference>
<dbReference type="PANTHER" id="PTHR10039:SF5">
    <property type="entry name" value="NACHT DOMAIN-CONTAINING PROTEIN"/>
    <property type="match status" value="1"/>
</dbReference>
<dbReference type="PROSITE" id="PS51212">
    <property type="entry name" value="WSC"/>
    <property type="match status" value="1"/>
</dbReference>
<dbReference type="Pfam" id="PF24883">
    <property type="entry name" value="NPHP3_N"/>
    <property type="match status" value="1"/>
</dbReference>
<dbReference type="OrthoDB" id="5086500at2759"/>
<evidence type="ECO:0000256" key="2">
    <source>
        <dbReference type="SAM" id="MobiDB-lite"/>
    </source>
</evidence>
<feature type="domain" description="WSC" evidence="3">
    <location>
        <begin position="1667"/>
        <end position="1760"/>
    </location>
</feature>
<dbReference type="KEGG" id="sapo:SAPIO_CDS6945"/>
<sequence length="1773" mass="195869">MSGLEALGVVANIFQVIGFAAETVRLCKAIYDGSGIDKHLEEYATTLKTLSSDVQNHYHTRQSRGPDERKLEDVARKCNVVARALDEEVRFIIGCQGQGKLAATIRTAAKATWRKNRLKRLEKSLAEYRDMLESHLLVRVCKQSDAIKLQQDAGFANLDQSLRLFVSQYASGHKSLSELVNTRIDTMMEHTTREARQTTTAVLRHVTTVVSRAEKVLADRLATEAAKIACDAQRRHDSSVTEDQRQRFLRSLKFATMNARRNHIVDSHDGTFKWIFPSRQIPEGPSRDSPSGTSGATDSLWDNFEEWLQSESNIYWIYGKPGSGKSTLVKFLVSSNDTSTALNSWRRETVILSHFFWRLGTQMQNTLKGLLCTLLHRALSGNGAICNAIIASPSYGNKEFDADWSTRELRELLLTVVEEYPSPLCIFIDGLDEICENDARELMKLVDDLMALQNVKVCVASRPDAPFQQHLGHFQHLRLQDFTREDMRKYVEDIFTLENQSDNTLNRKEGPCAQDKLVSWLVDEIVYKAEGVFLWVHLVARSLLQGLKNGDTGEVMKLRLQRLPSELSELYMDMWTRLNGDSAVYQGKSLLACYESSTDEQVLRLAMGYLACSHDEELATKVLRYLPLSGEPNVLGRDRFIEALISLGADPNARFSNEMVSKQCSDGDSKAQTHISTSALFATFVATREPQSDYWLVAFRLRTGGSVASAQEMEDSIEAAPSGDGLKGDSIDYWRASASDADLTTPLGLTDADISYFIPKVSLDIDGIKLYPAAPEDKEWPFITAHGDACSLKYGTMCCSNGCIDIPDTIDTPANITTAHIGSINVVIKHRDIEPAADAKAQDLLSAQALLNDVKVSIVEDATKAAGKMFEFALMVLSHSALKNEAASQEKPFGPLDALSEAVAAVDKVLPDSEADFTVPISKPKTLTQWVHKIDQLILAAFENHKTTVDVFGVHQPSQLRAMVNRMRWFRSLGDTLAVMDLVSPSHNTELLARMILHDLGADERCMDSHFTQFNNTGSAGSITHGIDAFAGQVQLHARDFRDNNGTTPVLLQGEDQRHPTWVHFKPGTPAPLVETFYQALDLSEGYKLPGFPELGASYFTKLSRRQRAMIGHMKSISFVHEQLLQGSNDRGARNSSSTITKAATDRLWHMSHRDFGNQTTPANRVLYPREITDPGPDNDADVVTQEGAPYHLLRISQTRSPLYQNSYRYHKSAGEGTWVYVFDSGYAHHTPEVREELRIDDNNIQDSFFEVPIESCIDPALNLPEQKINRAPDIDRFDDWQGHGTPAASLAVGTRFGVAKKAKMFSIKVWCSWIQNGVWGLRTTPEAMLIGANKMLERHREFGHTGKAVMLIPQVPAIIAGSEMAEQHTTAWRTILLACRHAGIVVVASAGANGAFVVTDEGGPDDCFWETSAGDGLLRFPETLAGEFPELIVVGAAGIDGTYRIQNSRILDDHQDWVFAHGYPIEGMAIDGSVRDLQSDMWAAPLVGGLVAYYLAHPHWGPLIYSAEGNSDVSDVRRIGTRVKEILKGTSWRRYEHNKEEDRWADFIAVYGDDCNNLLDLINQYPGIEMVPDQVLMVSNAVAGIQNACYAAVPPDTNNGGSDLGNIYDGDDNGANGGNNRKRNPAQDPPADPLAGLNETCARAPPAWYTPKPSATAAPLPTNLADWEDIGCIDLPEDNLAGLNTTSVNGDVDLDKCAKECACSHMFAARNGDTCRCIKDPVQLFGKVMDGKMCGVPCSNNGQQTCGGEGNVTRVYLSLVGVDAEDERCAGK</sequence>